<sequence>SHWHGSRGRGGSYSRWPGAHSASHRRARSGSSPRARLSSRGRPRERFNNTTAARPPRIARRGLLKSGDQIGRWRANKRKRDREKEAGRESLISSRKTKRVVSRYETVANKRTRGWAATKCFREAVQSAQFRHNERPVPPSLSLCSFLSSLFNLLCLYSFEAVADGMARIT</sequence>
<accession>H1UVF0</accession>
<proteinExistence type="predicted"/>
<feature type="non-terminal residue" evidence="2">
    <location>
        <position position="170"/>
    </location>
</feature>
<evidence type="ECO:0000313" key="3">
    <source>
        <dbReference type="Proteomes" id="UP000007174"/>
    </source>
</evidence>
<organism evidence="2 3">
    <name type="scientific">Colletotrichum higginsianum (strain IMI 349063)</name>
    <name type="common">Crucifer anthracnose fungus</name>
    <dbReference type="NCBI Taxonomy" id="759273"/>
    <lineage>
        <taxon>Eukaryota</taxon>
        <taxon>Fungi</taxon>
        <taxon>Dikarya</taxon>
        <taxon>Ascomycota</taxon>
        <taxon>Pezizomycotina</taxon>
        <taxon>Sordariomycetes</taxon>
        <taxon>Hypocreomycetidae</taxon>
        <taxon>Glomerellales</taxon>
        <taxon>Glomerellaceae</taxon>
        <taxon>Colletotrichum</taxon>
        <taxon>Colletotrichum destructivum species complex</taxon>
    </lineage>
</organism>
<reference evidence="3" key="1">
    <citation type="journal article" date="2012" name="Nat. Genet.">
        <title>Lifestyle transitions in plant pathogenic Colletotrichum fungi deciphered by genome and transcriptome analyses.</title>
        <authorList>
            <person name="O'Connell R.J."/>
            <person name="Thon M.R."/>
            <person name="Hacquard S."/>
            <person name="Amyotte S.G."/>
            <person name="Kleemann J."/>
            <person name="Torres M.F."/>
            <person name="Damm U."/>
            <person name="Buiate E.A."/>
            <person name="Epstein L."/>
            <person name="Alkan N."/>
            <person name="Altmueller J."/>
            <person name="Alvarado-Balderrama L."/>
            <person name="Bauser C.A."/>
            <person name="Becker C."/>
            <person name="Birren B.W."/>
            <person name="Chen Z."/>
            <person name="Choi J."/>
            <person name="Crouch J.A."/>
            <person name="Duvick J.P."/>
            <person name="Farman M.A."/>
            <person name="Gan P."/>
            <person name="Heiman D."/>
            <person name="Henrissat B."/>
            <person name="Howard R.J."/>
            <person name="Kabbage M."/>
            <person name="Koch C."/>
            <person name="Kracher B."/>
            <person name="Kubo Y."/>
            <person name="Law A.D."/>
            <person name="Lebrun M.-H."/>
            <person name="Lee Y.-H."/>
            <person name="Miyara I."/>
            <person name="Moore N."/>
            <person name="Neumann U."/>
            <person name="Nordstroem K."/>
            <person name="Panaccione D.G."/>
            <person name="Panstruga R."/>
            <person name="Place M."/>
            <person name="Proctor R.H."/>
            <person name="Prusky D."/>
            <person name="Rech G."/>
            <person name="Reinhardt R."/>
            <person name="Rollins J.A."/>
            <person name="Rounsley S."/>
            <person name="Schardl C.L."/>
            <person name="Schwartz D.C."/>
            <person name="Shenoy N."/>
            <person name="Shirasu K."/>
            <person name="Sikhakolli U.R."/>
            <person name="Stueber K."/>
            <person name="Sukno S.A."/>
            <person name="Sweigard J.A."/>
            <person name="Takano Y."/>
            <person name="Takahara H."/>
            <person name="Trail F."/>
            <person name="van der Does H.C."/>
            <person name="Voll L.M."/>
            <person name="Will I."/>
            <person name="Young S."/>
            <person name="Zeng Q."/>
            <person name="Zhang J."/>
            <person name="Zhou S."/>
            <person name="Dickman M.B."/>
            <person name="Schulze-Lefert P."/>
            <person name="Ver Loren van Themaat E."/>
            <person name="Ma L.-J."/>
            <person name="Vaillancourt L.J."/>
        </authorList>
    </citation>
    <scope>NUCLEOTIDE SEQUENCE [LARGE SCALE GENOMIC DNA]</scope>
    <source>
        <strain evidence="3">IMI 349063</strain>
    </source>
</reference>
<gene>
    <name evidence="2" type="ORF">CH063_04430</name>
</gene>
<protein>
    <submittedName>
        <fullName evidence="2">Uncharacterized protein</fullName>
    </submittedName>
</protein>
<dbReference type="Proteomes" id="UP000007174">
    <property type="component" value="Unassembled WGS sequence"/>
</dbReference>
<feature type="region of interest" description="Disordered" evidence="1">
    <location>
        <begin position="1"/>
        <end position="94"/>
    </location>
</feature>
<name>H1UVF0_COLHI</name>
<dbReference type="EMBL" id="CACQ02000277">
    <property type="protein sequence ID" value="CCF31951.1"/>
    <property type="molecule type" value="Genomic_DNA"/>
</dbReference>
<dbReference type="AlphaFoldDB" id="H1UVF0"/>
<evidence type="ECO:0000256" key="1">
    <source>
        <dbReference type="SAM" id="MobiDB-lite"/>
    </source>
</evidence>
<evidence type="ECO:0000313" key="2">
    <source>
        <dbReference type="EMBL" id="CCF31951.1"/>
    </source>
</evidence>
<dbReference type="HOGENOM" id="CLU_1574428_0_0_1"/>
<feature type="compositionally biased region" description="Low complexity" evidence="1">
    <location>
        <begin position="12"/>
        <end position="21"/>
    </location>
</feature>